<gene>
    <name evidence="4" type="ORF">BD626DRAFT_508438</name>
</gene>
<dbReference type="GO" id="GO:0004674">
    <property type="term" value="F:protein serine/threonine kinase activity"/>
    <property type="evidence" value="ECO:0007669"/>
    <property type="project" value="TreeGrafter"/>
</dbReference>
<comment type="caution">
    <text evidence="4">The sequence shown here is derived from an EMBL/GenBank/DDBJ whole genome shotgun (WGS) entry which is preliminary data.</text>
</comment>
<dbReference type="GO" id="GO:0007166">
    <property type="term" value="P:cell surface receptor signaling pathway"/>
    <property type="evidence" value="ECO:0007669"/>
    <property type="project" value="InterPro"/>
</dbReference>
<dbReference type="EMBL" id="VDMD01000028">
    <property type="protein sequence ID" value="TRM59477.1"/>
    <property type="molecule type" value="Genomic_DNA"/>
</dbReference>
<dbReference type="OrthoDB" id="5966500at2759"/>
<dbReference type="GO" id="GO:0005524">
    <property type="term" value="F:ATP binding"/>
    <property type="evidence" value="ECO:0007669"/>
    <property type="project" value="InterPro"/>
</dbReference>
<dbReference type="Pfam" id="PF07714">
    <property type="entry name" value="PK_Tyr_Ser-Thr"/>
    <property type="match status" value="1"/>
</dbReference>
<dbReference type="SMART" id="SM00220">
    <property type="entry name" value="S_TKc"/>
    <property type="match status" value="1"/>
</dbReference>
<dbReference type="CDD" id="cd21037">
    <property type="entry name" value="MLKL_NTD"/>
    <property type="match status" value="1"/>
</dbReference>
<dbReference type="InterPro" id="IPR059179">
    <property type="entry name" value="MLKL-like_MCAfunc"/>
</dbReference>
<dbReference type="SUPFAM" id="SSF56112">
    <property type="entry name" value="Protein kinase-like (PK-like)"/>
    <property type="match status" value="1"/>
</dbReference>
<evidence type="ECO:0000256" key="2">
    <source>
        <dbReference type="SAM" id="SignalP"/>
    </source>
</evidence>
<keyword evidence="4" id="KW-0808">Transferase</keyword>
<dbReference type="STRING" id="97359.A0A550C3U6"/>
<keyword evidence="1" id="KW-0175">Coiled coil</keyword>
<feature type="signal peptide" evidence="2">
    <location>
        <begin position="1"/>
        <end position="19"/>
    </location>
</feature>
<keyword evidence="2" id="KW-0732">Signal</keyword>
<evidence type="ECO:0000259" key="3">
    <source>
        <dbReference type="PROSITE" id="PS50011"/>
    </source>
</evidence>
<protein>
    <submittedName>
        <fullName evidence="4">Kinase-like domain-containing protein</fullName>
    </submittedName>
</protein>
<feature type="coiled-coil region" evidence="1">
    <location>
        <begin position="50"/>
        <end position="126"/>
    </location>
</feature>
<evidence type="ECO:0000256" key="1">
    <source>
        <dbReference type="SAM" id="Coils"/>
    </source>
</evidence>
<sequence length="518" mass="57989">MAWRATAGVLNVAVDVATAFGCPVPSQTVESIVDACEAMVIHKRKCRQLVSRCQRLLQTLQDRQSELEGNEQLRTEVDELTNTLYSIHGKVKSWPQYNRLQLILKRHDIEASLDNWNDELDIAMQNLQLSAHIITQNQQREAQEQNQNSTSEMLQLLSACLSNQQDMQQLLLMQQSGENVAAQVMEAGQMTLAQLRERTSARRTSLSSSLSETPSSTVRQVEGLQHGLVNLHNMTGIPPYIKRLDGEVERDDSMAIAGGTYSDIWQGTWMREHRVALKSIRSVKAGDIKAQNRFKSQIELWAQLRNENILQFYGIVTDLGPHIYIVTPLQENGNVLDHVKRNPSVSKQDLLVSAARGVAYLHSRREPIVHGNLKCTNILVNASGQACISDFGMAKVVASVTGEPASTTLTAGPGARWLAPELINCEVKWPTTECDVYSFAMTVLELLTEKKPFCEQKRDYAVIKDVIVGAKRPERPQNHEQVTDGMWALLQKCWVRDPEQRPRMAEVLGALEGGYVEG</sequence>
<dbReference type="PANTHER" id="PTHR44329">
    <property type="entry name" value="SERINE/THREONINE-PROTEIN KINASE TNNI3K-RELATED"/>
    <property type="match status" value="1"/>
</dbReference>
<dbReference type="InterPro" id="IPR036537">
    <property type="entry name" value="Adaptor_Cbl_N_dom_sf"/>
</dbReference>
<evidence type="ECO:0000313" key="4">
    <source>
        <dbReference type="EMBL" id="TRM59477.1"/>
    </source>
</evidence>
<dbReference type="InterPro" id="IPR054000">
    <property type="entry name" value="MLKL_N"/>
</dbReference>
<dbReference type="InterPro" id="IPR051681">
    <property type="entry name" value="Ser/Thr_Kinases-Pseudokinases"/>
</dbReference>
<organism evidence="4 5">
    <name type="scientific">Schizophyllum amplum</name>
    <dbReference type="NCBI Taxonomy" id="97359"/>
    <lineage>
        <taxon>Eukaryota</taxon>
        <taxon>Fungi</taxon>
        <taxon>Dikarya</taxon>
        <taxon>Basidiomycota</taxon>
        <taxon>Agaricomycotina</taxon>
        <taxon>Agaricomycetes</taxon>
        <taxon>Agaricomycetidae</taxon>
        <taxon>Agaricales</taxon>
        <taxon>Schizophyllaceae</taxon>
        <taxon>Schizophyllum</taxon>
    </lineage>
</organism>
<proteinExistence type="predicted"/>
<evidence type="ECO:0000313" key="5">
    <source>
        <dbReference type="Proteomes" id="UP000320762"/>
    </source>
</evidence>
<keyword evidence="4" id="KW-0418">Kinase</keyword>
<keyword evidence="5" id="KW-1185">Reference proteome</keyword>
<feature type="chain" id="PRO_5021794889" evidence="2">
    <location>
        <begin position="20"/>
        <end position="518"/>
    </location>
</feature>
<dbReference type="InterPro" id="IPR000719">
    <property type="entry name" value="Prot_kinase_dom"/>
</dbReference>
<dbReference type="InterPro" id="IPR011009">
    <property type="entry name" value="Kinase-like_dom_sf"/>
</dbReference>
<dbReference type="PROSITE" id="PS50011">
    <property type="entry name" value="PROTEIN_KINASE_DOM"/>
    <property type="match status" value="1"/>
</dbReference>
<dbReference type="Proteomes" id="UP000320762">
    <property type="component" value="Unassembled WGS sequence"/>
</dbReference>
<dbReference type="AlphaFoldDB" id="A0A550C3U6"/>
<reference evidence="4 5" key="1">
    <citation type="journal article" date="2019" name="New Phytol.">
        <title>Comparative genomics reveals unique wood-decay strategies and fruiting body development in the Schizophyllaceae.</title>
        <authorList>
            <person name="Almasi E."/>
            <person name="Sahu N."/>
            <person name="Krizsan K."/>
            <person name="Balint B."/>
            <person name="Kovacs G.M."/>
            <person name="Kiss B."/>
            <person name="Cseklye J."/>
            <person name="Drula E."/>
            <person name="Henrissat B."/>
            <person name="Nagy I."/>
            <person name="Chovatia M."/>
            <person name="Adam C."/>
            <person name="LaButti K."/>
            <person name="Lipzen A."/>
            <person name="Riley R."/>
            <person name="Grigoriev I.V."/>
            <person name="Nagy L.G."/>
        </authorList>
    </citation>
    <scope>NUCLEOTIDE SEQUENCE [LARGE SCALE GENOMIC DNA]</scope>
    <source>
        <strain evidence="4 5">NL-1724</strain>
    </source>
</reference>
<dbReference type="InterPro" id="IPR001245">
    <property type="entry name" value="Ser-Thr/Tyr_kinase_cat_dom"/>
</dbReference>
<dbReference type="Gene3D" id="1.20.930.20">
    <property type="entry name" value="Adaptor protein Cbl, N-terminal domain"/>
    <property type="match status" value="1"/>
</dbReference>
<feature type="domain" description="Protein kinase" evidence="3">
    <location>
        <begin position="250"/>
        <end position="516"/>
    </location>
</feature>
<dbReference type="Pfam" id="PF22215">
    <property type="entry name" value="MLKL_N"/>
    <property type="match status" value="1"/>
</dbReference>
<accession>A0A550C3U6</accession>
<dbReference type="Gene3D" id="1.10.510.10">
    <property type="entry name" value="Transferase(Phosphotransferase) domain 1"/>
    <property type="match status" value="1"/>
</dbReference>
<name>A0A550C3U6_9AGAR</name>